<organism evidence="1 2">
    <name type="scientific">Paramuricea clavata</name>
    <name type="common">Red gorgonian</name>
    <name type="synonym">Violescent sea-whip</name>
    <dbReference type="NCBI Taxonomy" id="317549"/>
    <lineage>
        <taxon>Eukaryota</taxon>
        <taxon>Metazoa</taxon>
        <taxon>Cnidaria</taxon>
        <taxon>Anthozoa</taxon>
        <taxon>Octocorallia</taxon>
        <taxon>Malacalcyonacea</taxon>
        <taxon>Plexauridae</taxon>
        <taxon>Paramuricea</taxon>
    </lineage>
</organism>
<gene>
    <name evidence="1" type="ORF">PACLA_8A041381</name>
</gene>
<dbReference type="EMBL" id="CACRXK020024557">
    <property type="protein sequence ID" value="CAB4038771.1"/>
    <property type="molecule type" value="Genomic_DNA"/>
</dbReference>
<sequence length="96" mass="10798">SLYAFLNILGHKTHNVISLSEYAIAKIYKVVNPFEPTTSDKQRTEIDWNKCILSQDSSSESLSCPADSTRGTDELVIKRLLKVSLHLKNSVVYLSK</sequence>
<dbReference type="Proteomes" id="UP001152795">
    <property type="component" value="Unassembled WGS sequence"/>
</dbReference>
<evidence type="ECO:0000313" key="1">
    <source>
        <dbReference type="EMBL" id="CAB4038771.1"/>
    </source>
</evidence>
<keyword evidence="2" id="KW-1185">Reference proteome</keyword>
<name>A0A6S7K5Z4_PARCT</name>
<comment type="caution">
    <text evidence="1">The sequence shown here is derived from an EMBL/GenBank/DDBJ whole genome shotgun (WGS) entry which is preliminary data.</text>
</comment>
<protein>
    <submittedName>
        <fullName evidence="1">Uncharacterized protein</fullName>
    </submittedName>
</protein>
<accession>A0A6S7K5Z4</accession>
<reference evidence="1" key="1">
    <citation type="submission" date="2020-04" db="EMBL/GenBank/DDBJ databases">
        <authorList>
            <person name="Alioto T."/>
            <person name="Alioto T."/>
            <person name="Gomez Garrido J."/>
        </authorList>
    </citation>
    <scope>NUCLEOTIDE SEQUENCE</scope>
    <source>
        <strain evidence="1">A484AB</strain>
    </source>
</reference>
<dbReference type="AlphaFoldDB" id="A0A6S7K5Z4"/>
<proteinExistence type="predicted"/>
<evidence type="ECO:0000313" key="2">
    <source>
        <dbReference type="Proteomes" id="UP001152795"/>
    </source>
</evidence>
<feature type="non-terminal residue" evidence="1">
    <location>
        <position position="1"/>
    </location>
</feature>